<comment type="function">
    <text evidence="6">Removes the phosphate from trehalose 6-phosphate to produce free trehalose.</text>
</comment>
<keyword evidence="8" id="KW-1185">Reference proteome</keyword>
<keyword evidence="3 6" id="KW-0479">Metal-binding</keyword>
<dbReference type="Gene3D" id="3.30.70.1020">
    <property type="entry name" value="Trehalose-6-phosphate phosphatase related protein, domain 2"/>
    <property type="match status" value="1"/>
</dbReference>
<sequence length="268" mass="29496">MEDALSIPPLFSGNFAFFFDLDGTLADIKPRPEDVFVPDDVLARLSLLAKMNSGALALISGRSINELEQLVKPYRFPLAGVHGAERRDINGQTERVTLPKEVLIPLEQALQQGLSSLDGVKLEAKGMAFALHYRQAPQHEEAVFALAKKMVEHFPQLAMQPGKCVVELKPSGIHKGAAIEAFLRTPPFAGRTPVFLGDDLTDEHGFKAVNKLGGVSIKVGSGATQAQWRLADVGDVYQWLERITDHQQQQEKALTNRRDGYESLSRSI</sequence>
<name>A0ABZ3B9P3_9ENTR</name>
<comment type="catalytic activity">
    <reaction evidence="6">
        <text>alpha,alpha-trehalose 6-phosphate + H2O = alpha,alpha-trehalose + phosphate</text>
        <dbReference type="Rhea" id="RHEA:23420"/>
        <dbReference type="ChEBI" id="CHEBI:15377"/>
        <dbReference type="ChEBI" id="CHEBI:16551"/>
        <dbReference type="ChEBI" id="CHEBI:43474"/>
        <dbReference type="ChEBI" id="CHEBI:58429"/>
        <dbReference type="EC" id="3.1.3.12"/>
    </reaction>
</comment>
<evidence type="ECO:0000256" key="5">
    <source>
        <dbReference type="ARBA" id="ARBA00022842"/>
    </source>
</evidence>
<dbReference type="GO" id="GO:0004805">
    <property type="term" value="F:trehalose-phosphatase activity"/>
    <property type="evidence" value="ECO:0007669"/>
    <property type="project" value="UniProtKB-EC"/>
</dbReference>
<dbReference type="InterPro" id="IPR036412">
    <property type="entry name" value="HAD-like_sf"/>
</dbReference>
<dbReference type="InterPro" id="IPR023214">
    <property type="entry name" value="HAD_sf"/>
</dbReference>
<dbReference type="Proteomes" id="UP001466893">
    <property type="component" value="Chromosome"/>
</dbReference>
<evidence type="ECO:0000256" key="4">
    <source>
        <dbReference type="ARBA" id="ARBA00022801"/>
    </source>
</evidence>
<organism evidence="7 8">
    <name type="scientific">Kosakonia calanthes</name>
    <dbReference type="NCBI Taxonomy" id="3139408"/>
    <lineage>
        <taxon>Bacteria</taxon>
        <taxon>Pseudomonadati</taxon>
        <taxon>Pseudomonadota</taxon>
        <taxon>Gammaproteobacteria</taxon>
        <taxon>Enterobacterales</taxon>
        <taxon>Enterobacteriaceae</taxon>
        <taxon>Kosakonia</taxon>
    </lineage>
</organism>
<dbReference type="RefSeq" id="WP_342324851.1">
    <property type="nucleotide sequence ID" value="NZ_CP151800.1"/>
</dbReference>
<proteinExistence type="inferred from homology"/>
<dbReference type="PANTHER" id="PTHR43768">
    <property type="entry name" value="TREHALOSE 6-PHOSPHATE PHOSPHATASE"/>
    <property type="match status" value="1"/>
</dbReference>
<dbReference type="EC" id="3.1.3.12" evidence="6"/>
<evidence type="ECO:0000313" key="7">
    <source>
        <dbReference type="EMBL" id="WZW00047.1"/>
    </source>
</evidence>
<dbReference type="InterPro" id="IPR003337">
    <property type="entry name" value="Trehalose_PPase"/>
</dbReference>
<dbReference type="InterPro" id="IPR006379">
    <property type="entry name" value="HAD-SF_hydro_IIB"/>
</dbReference>
<keyword evidence="5 6" id="KW-0460">Magnesium</keyword>
<evidence type="ECO:0000313" key="8">
    <source>
        <dbReference type="Proteomes" id="UP001466893"/>
    </source>
</evidence>
<dbReference type="CDD" id="cd01627">
    <property type="entry name" value="HAD_TPP"/>
    <property type="match status" value="1"/>
</dbReference>
<dbReference type="NCBIfam" id="TIGR00685">
    <property type="entry name" value="T6PP"/>
    <property type="match status" value="1"/>
</dbReference>
<dbReference type="EMBL" id="CP151800">
    <property type="protein sequence ID" value="WZW00047.1"/>
    <property type="molecule type" value="Genomic_DNA"/>
</dbReference>
<evidence type="ECO:0000256" key="1">
    <source>
        <dbReference type="ARBA" id="ARBA00005199"/>
    </source>
</evidence>
<dbReference type="Pfam" id="PF02358">
    <property type="entry name" value="Trehalose_PPase"/>
    <property type="match status" value="1"/>
</dbReference>
<evidence type="ECO:0000256" key="2">
    <source>
        <dbReference type="ARBA" id="ARBA00008770"/>
    </source>
</evidence>
<dbReference type="NCBIfam" id="NF007560">
    <property type="entry name" value="PRK10187.1"/>
    <property type="match status" value="1"/>
</dbReference>
<evidence type="ECO:0000256" key="6">
    <source>
        <dbReference type="RuleBase" id="RU361117"/>
    </source>
</evidence>
<reference evidence="7 8" key="1">
    <citation type="submission" date="2024-04" db="EMBL/GenBank/DDBJ databases">
        <title>Kosakonia calanthae sp. nov., a halophilic bacterium isolated from leaves of Calanthe tiplacata.</title>
        <authorList>
            <person name="Wu P."/>
        </authorList>
    </citation>
    <scope>NUCLEOTIDE SEQUENCE [LARGE SCALE GENOMIC DNA]</scope>
    <source>
        <strain evidence="7 8">BYX6</strain>
    </source>
</reference>
<keyword evidence="4 6" id="KW-0378">Hydrolase</keyword>
<dbReference type="Gene3D" id="3.40.50.1000">
    <property type="entry name" value="HAD superfamily/HAD-like"/>
    <property type="match status" value="1"/>
</dbReference>
<comment type="cofactor">
    <cofactor evidence="6">
        <name>Mg(2+)</name>
        <dbReference type="ChEBI" id="CHEBI:18420"/>
    </cofactor>
</comment>
<dbReference type="NCBIfam" id="TIGR01484">
    <property type="entry name" value="HAD-SF-IIB"/>
    <property type="match status" value="1"/>
</dbReference>
<dbReference type="SUPFAM" id="SSF56784">
    <property type="entry name" value="HAD-like"/>
    <property type="match status" value="1"/>
</dbReference>
<protein>
    <recommendedName>
        <fullName evidence="6">Trehalose 6-phosphate phosphatase</fullName>
        <ecNumber evidence="6">3.1.3.12</ecNumber>
    </recommendedName>
</protein>
<comment type="similarity">
    <text evidence="2 6">Belongs to the trehalose phosphatase family.</text>
</comment>
<comment type="pathway">
    <text evidence="1 6">Glycan biosynthesis; trehalose biosynthesis.</text>
</comment>
<dbReference type="PANTHER" id="PTHR43768:SF3">
    <property type="entry name" value="TREHALOSE 6-PHOSPHATE PHOSPHATASE"/>
    <property type="match status" value="1"/>
</dbReference>
<dbReference type="InterPro" id="IPR044651">
    <property type="entry name" value="OTSB-like"/>
</dbReference>
<accession>A0ABZ3B9P3</accession>
<gene>
    <name evidence="7" type="primary">otsB</name>
    <name evidence="7" type="ORF">AAEY27_09290</name>
</gene>
<evidence type="ECO:0000256" key="3">
    <source>
        <dbReference type="ARBA" id="ARBA00022723"/>
    </source>
</evidence>